<keyword evidence="4 9" id="KW-1133">Transmembrane helix</keyword>
<keyword evidence="3 9" id="KW-0812">Transmembrane</keyword>
<accession>A0ABM1EAR4</accession>
<dbReference type="RefSeq" id="XP_014669285.1">
    <property type="nucleotide sequence ID" value="XM_014813799.1"/>
</dbReference>
<comment type="subcellular location">
    <subcellularLocation>
        <location evidence="1">Endomembrane system</location>
        <topology evidence="1">Multi-pass membrane protein</topology>
    </subcellularLocation>
    <subcellularLocation>
        <location evidence="9">Endoplasmic reticulum membrane</location>
    </subcellularLocation>
</comment>
<comment type="function">
    <text evidence="9">Plays a key role in early steps of protein N-linked glycosylation by being involved in the conversion of polyprenol into dolichol. Acts as a polyprenal reductase that mediates the reduction of polyprenal into dolichal in a NADP-dependent mechanism. Dolichols are required for the synthesis of dolichol-linked monosaccharides and the oligosaccharide precursor used for N-glycosylation.</text>
</comment>
<dbReference type="EC" id="1.3.1.94" evidence="2 9"/>
<dbReference type="Proteomes" id="UP000695022">
    <property type="component" value="Unplaced"/>
</dbReference>
<sequence length="306" mass="35208">MIESSNIIFWFWAVMTIGVCTLQWPMLFISSSSSMPAALQNLIRYGKLGSHKDISNHGWCHVPKRYFTHYYIIATLWNGFLTAVLLHGYYFNKSTPFTWLGELFDFLTGPRDGARVDALSAGLGMTMLFVHVARRLYECLFVSVYSQSTMSWLTYIIGCAYYLGLAPALLSLAEGFPYVDTPIRLQFHWWQPVGIALFLWANWHHHTAHVILARLRKDSKGRVKTLIHCIPSGDWFDLVSCPHFLAEILIYLALAMTMGLRHYIWWMVVVFVVANQAAMGIATHRWYQATYTSYPPNRKAIFPHVL</sequence>
<comment type="catalytic activity">
    <reaction evidence="8 9">
        <text>a di-trans,poly-cis-dolichal + NADP(+) = a di-trans,poly-cis-polyprenal + NADPH + H(+)</text>
        <dbReference type="Rhea" id="RHEA:80727"/>
        <dbReference type="Rhea" id="RHEA-COMP:19536"/>
        <dbReference type="Rhea" id="RHEA-COMP:19537"/>
        <dbReference type="ChEBI" id="CHEBI:15378"/>
        <dbReference type="ChEBI" id="CHEBI:57783"/>
        <dbReference type="ChEBI" id="CHEBI:58349"/>
        <dbReference type="ChEBI" id="CHEBI:231623"/>
        <dbReference type="ChEBI" id="CHEBI:231637"/>
        <dbReference type="EC" id="1.3.1.94"/>
    </reaction>
    <physiologicalReaction direction="right-to-left" evidence="8 9">
        <dbReference type="Rhea" id="RHEA:80729"/>
    </physiologicalReaction>
</comment>
<keyword evidence="5 9" id="KW-0472">Membrane</keyword>
<evidence type="ECO:0000259" key="10">
    <source>
        <dbReference type="Pfam" id="PF02544"/>
    </source>
</evidence>
<keyword evidence="9" id="KW-0521">NADP</keyword>
<evidence type="ECO:0000256" key="9">
    <source>
        <dbReference type="RuleBase" id="RU367081"/>
    </source>
</evidence>
<dbReference type="GeneID" id="106810439"/>
<keyword evidence="11" id="KW-1185">Reference proteome</keyword>
<organism evidence="11 12">
    <name type="scientific">Priapulus caudatus</name>
    <name type="common">Priapulid worm</name>
    <dbReference type="NCBI Taxonomy" id="37621"/>
    <lineage>
        <taxon>Eukaryota</taxon>
        <taxon>Metazoa</taxon>
        <taxon>Ecdysozoa</taxon>
        <taxon>Scalidophora</taxon>
        <taxon>Priapulida</taxon>
        <taxon>Priapulimorpha</taxon>
        <taxon>Priapulimorphida</taxon>
        <taxon>Priapulidae</taxon>
        <taxon>Priapulus</taxon>
    </lineage>
</organism>
<feature type="transmembrane region" description="Helical" evidence="9">
    <location>
        <begin position="152"/>
        <end position="173"/>
    </location>
</feature>
<dbReference type="PANTHER" id="PTHR14624:SF0">
    <property type="entry name" value="POLYPRENOL REDUCTASE"/>
    <property type="match status" value="1"/>
</dbReference>
<evidence type="ECO:0000313" key="12">
    <source>
        <dbReference type="RefSeq" id="XP_014669285.1"/>
    </source>
</evidence>
<evidence type="ECO:0000256" key="7">
    <source>
        <dbReference type="ARBA" id="ARBA00047186"/>
    </source>
</evidence>
<gene>
    <name evidence="12" type="primary">LOC106810439</name>
</gene>
<comment type="similarity">
    <text evidence="6 9">Belongs to the steroid 5-alpha reductase family. Polyprenal reductase subfamily.</text>
</comment>
<evidence type="ECO:0000256" key="2">
    <source>
        <dbReference type="ARBA" id="ARBA00012522"/>
    </source>
</evidence>
<protein>
    <recommendedName>
        <fullName evidence="7 9">Polyprenal reductase</fullName>
        <ecNumber evidence="2 9">1.3.1.94</ecNumber>
    </recommendedName>
</protein>
<feature type="transmembrane region" description="Helical" evidence="9">
    <location>
        <begin position="6"/>
        <end position="29"/>
    </location>
</feature>
<feature type="transmembrane region" description="Helical" evidence="9">
    <location>
        <begin position="193"/>
        <end position="215"/>
    </location>
</feature>
<dbReference type="PANTHER" id="PTHR14624">
    <property type="entry name" value="DFG10 PROTEIN"/>
    <property type="match status" value="1"/>
</dbReference>
<evidence type="ECO:0000256" key="3">
    <source>
        <dbReference type="ARBA" id="ARBA00022692"/>
    </source>
</evidence>
<evidence type="ECO:0000256" key="8">
    <source>
        <dbReference type="ARBA" id="ARBA00049427"/>
    </source>
</evidence>
<comment type="pathway">
    <text evidence="9">Protein modification; protein glycosylation.</text>
</comment>
<evidence type="ECO:0000313" key="11">
    <source>
        <dbReference type="Proteomes" id="UP000695022"/>
    </source>
</evidence>
<feature type="transmembrane region" description="Helical" evidence="9">
    <location>
        <begin position="70"/>
        <end position="90"/>
    </location>
</feature>
<name>A0ABM1EAR4_PRICU</name>
<feature type="transmembrane region" description="Helical" evidence="9">
    <location>
        <begin position="235"/>
        <end position="257"/>
    </location>
</feature>
<dbReference type="InterPro" id="IPR001104">
    <property type="entry name" value="3-oxo-5_a-steroid_4-DH_C"/>
</dbReference>
<evidence type="ECO:0000256" key="5">
    <source>
        <dbReference type="ARBA" id="ARBA00023136"/>
    </source>
</evidence>
<keyword evidence="9" id="KW-0560">Oxidoreductase</keyword>
<evidence type="ECO:0000256" key="1">
    <source>
        <dbReference type="ARBA" id="ARBA00004127"/>
    </source>
</evidence>
<evidence type="ECO:0000256" key="4">
    <source>
        <dbReference type="ARBA" id="ARBA00022989"/>
    </source>
</evidence>
<dbReference type="Pfam" id="PF02544">
    <property type="entry name" value="Steroid_dh"/>
    <property type="match status" value="1"/>
</dbReference>
<dbReference type="InterPro" id="IPR039698">
    <property type="entry name" value="Dfg10/SRD5A3"/>
</dbReference>
<feature type="transmembrane region" description="Helical" evidence="9">
    <location>
        <begin position="263"/>
        <end position="282"/>
    </location>
</feature>
<keyword evidence="9" id="KW-0256">Endoplasmic reticulum</keyword>
<reference evidence="12" key="1">
    <citation type="submission" date="2025-08" db="UniProtKB">
        <authorList>
            <consortium name="RefSeq"/>
        </authorList>
    </citation>
    <scope>IDENTIFICATION</scope>
</reference>
<proteinExistence type="inferred from homology"/>
<dbReference type="PROSITE" id="PS50244">
    <property type="entry name" value="S5A_REDUCTASE"/>
    <property type="match status" value="1"/>
</dbReference>
<feature type="domain" description="3-oxo-5-alpha-steroid 4-dehydrogenase C-terminal" evidence="10">
    <location>
        <begin position="190"/>
        <end position="306"/>
    </location>
</feature>
<evidence type="ECO:0000256" key="6">
    <source>
        <dbReference type="ARBA" id="ARBA00046320"/>
    </source>
</evidence>